<sequence length="133" mass="14654">MSDRRIERLEKQVEELRALLTSVILSVNFHEDLPFESEMARREVAGERRAALNLVLACIAARSRGETPSRVRNSRMLEQFPVLELAQSPAAIDLDEAIALVADLVGSRDAALDVLKAHKAAGFGAETYRVLGL</sequence>
<reference evidence="1" key="2">
    <citation type="submission" date="2023-02" db="EMBL/GenBank/DDBJ databases">
        <authorList>
            <person name="Sun Q."/>
            <person name="Mori K."/>
        </authorList>
    </citation>
    <scope>NUCLEOTIDE SEQUENCE</scope>
    <source>
        <strain evidence="1">NBRC 112290</strain>
    </source>
</reference>
<comment type="caution">
    <text evidence="1">The sequence shown here is derived from an EMBL/GenBank/DDBJ whole genome shotgun (WGS) entry which is preliminary data.</text>
</comment>
<evidence type="ECO:0000313" key="2">
    <source>
        <dbReference type="Proteomes" id="UP001157161"/>
    </source>
</evidence>
<dbReference type="AlphaFoldDB" id="A0AA37XGS9"/>
<reference evidence="1" key="1">
    <citation type="journal article" date="2014" name="Int. J. Syst. Evol. Microbiol.">
        <title>Complete genome sequence of Corynebacterium casei LMG S-19264T (=DSM 44701T), isolated from a smear-ripened cheese.</title>
        <authorList>
            <consortium name="US DOE Joint Genome Institute (JGI-PGF)"/>
            <person name="Walter F."/>
            <person name="Albersmeier A."/>
            <person name="Kalinowski J."/>
            <person name="Ruckert C."/>
        </authorList>
    </citation>
    <scope>NUCLEOTIDE SEQUENCE</scope>
    <source>
        <strain evidence="1">NBRC 112290</strain>
    </source>
</reference>
<keyword evidence="2" id="KW-1185">Reference proteome</keyword>
<dbReference type="RefSeq" id="WP_284251639.1">
    <property type="nucleotide sequence ID" value="NZ_BSUM01000001.1"/>
</dbReference>
<protein>
    <submittedName>
        <fullName evidence="1">Uncharacterized protein</fullName>
    </submittedName>
</protein>
<name>A0AA37XGS9_9MICO</name>
<gene>
    <name evidence="1" type="ORF">GCM10025875_29310</name>
</gene>
<evidence type="ECO:0000313" key="1">
    <source>
        <dbReference type="EMBL" id="GMA32939.1"/>
    </source>
</evidence>
<proteinExistence type="predicted"/>
<accession>A0AA37XGS9</accession>
<organism evidence="1 2">
    <name type="scientific">Litorihabitans aurantiacus</name>
    <dbReference type="NCBI Taxonomy" id="1930061"/>
    <lineage>
        <taxon>Bacteria</taxon>
        <taxon>Bacillati</taxon>
        <taxon>Actinomycetota</taxon>
        <taxon>Actinomycetes</taxon>
        <taxon>Micrococcales</taxon>
        <taxon>Beutenbergiaceae</taxon>
        <taxon>Litorihabitans</taxon>
    </lineage>
</organism>
<dbReference type="EMBL" id="BSUM01000001">
    <property type="protein sequence ID" value="GMA32939.1"/>
    <property type="molecule type" value="Genomic_DNA"/>
</dbReference>
<dbReference type="Proteomes" id="UP001157161">
    <property type="component" value="Unassembled WGS sequence"/>
</dbReference>